<organism evidence="3 4">
    <name type="scientific">Alkalicoccobacillus plakortidis</name>
    <dbReference type="NCBI Taxonomy" id="444060"/>
    <lineage>
        <taxon>Bacteria</taxon>
        <taxon>Bacillati</taxon>
        <taxon>Bacillota</taxon>
        <taxon>Bacilli</taxon>
        <taxon>Bacillales</taxon>
        <taxon>Bacillaceae</taxon>
        <taxon>Alkalicoccobacillus</taxon>
    </lineage>
</organism>
<dbReference type="RefSeq" id="WP_251604577.1">
    <property type="nucleotide sequence ID" value="NZ_JAMQJY010000001.1"/>
</dbReference>
<accession>A0ABT0XFF3</accession>
<feature type="domain" description="Alpha/beta hydrolase fold-3" evidence="2">
    <location>
        <begin position="106"/>
        <end position="315"/>
    </location>
</feature>
<dbReference type="Gene3D" id="3.40.50.1820">
    <property type="entry name" value="alpha/beta hydrolase"/>
    <property type="match status" value="1"/>
</dbReference>
<dbReference type="Proteomes" id="UP001203665">
    <property type="component" value="Unassembled WGS sequence"/>
</dbReference>
<dbReference type="SUPFAM" id="SSF53474">
    <property type="entry name" value="alpha/beta-Hydrolases"/>
    <property type="match status" value="1"/>
</dbReference>
<comment type="caution">
    <text evidence="3">The sequence shown here is derived from an EMBL/GenBank/DDBJ whole genome shotgun (WGS) entry which is preliminary data.</text>
</comment>
<dbReference type="InterPro" id="IPR029058">
    <property type="entry name" value="AB_hydrolase_fold"/>
</dbReference>
<gene>
    <name evidence="3" type="ORF">NDM98_03230</name>
</gene>
<dbReference type="EMBL" id="JAMQJY010000001">
    <property type="protein sequence ID" value="MCM2674617.1"/>
    <property type="molecule type" value="Genomic_DNA"/>
</dbReference>
<protein>
    <submittedName>
        <fullName evidence="3">Alpha/beta hydrolase</fullName>
    </submittedName>
</protein>
<dbReference type="InterPro" id="IPR050300">
    <property type="entry name" value="GDXG_lipolytic_enzyme"/>
</dbReference>
<evidence type="ECO:0000313" key="3">
    <source>
        <dbReference type="EMBL" id="MCM2674617.1"/>
    </source>
</evidence>
<keyword evidence="1 3" id="KW-0378">Hydrolase</keyword>
<reference evidence="3" key="1">
    <citation type="submission" date="2022-06" db="EMBL/GenBank/DDBJ databases">
        <title>Alkalicoccobacillus porphyridii sp. nov., isolated from a marine red alga, Porphyridium purpureum and reclassification of Shouchella plakortidis and Shouchella gibsonii as Alkalicoccobacillus plakortidis comb. nov. and Alkalicoccobacillus gibsonii comb. nov.</title>
        <authorList>
            <person name="Kim K.H."/>
            <person name="Lee J.K."/>
            <person name="Han D.M."/>
            <person name="Baek J.H."/>
            <person name="Jeon C.O."/>
        </authorList>
    </citation>
    <scope>NUCLEOTIDE SEQUENCE</scope>
    <source>
        <strain evidence="3">DSM 19153</strain>
    </source>
</reference>
<dbReference type="GO" id="GO:0016787">
    <property type="term" value="F:hydrolase activity"/>
    <property type="evidence" value="ECO:0007669"/>
    <property type="project" value="UniProtKB-KW"/>
</dbReference>
<evidence type="ECO:0000259" key="2">
    <source>
        <dbReference type="Pfam" id="PF07859"/>
    </source>
</evidence>
<dbReference type="PANTHER" id="PTHR48081">
    <property type="entry name" value="AB HYDROLASE SUPERFAMILY PROTEIN C4A8.06C"/>
    <property type="match status" value="1"/>
</dbReference>
<sequence>MKAFFRKGLVIFASFSLGLIMLILTVTITVQAWTHTESGKVPVKTAVILHAVANNLLPTDLKAPSFLAAKGPSRFERSLIDIPTSDDSSVKARLYLPKEEGPHPMILYFHGGAFMEGYGNIDTHDNIVRSLAAKTNSIVLAVNYRLAPDFPFPTAIHDGYDALNWVYDHADELGGDVNNIALVGDSSGGNIATAVTMMSRDQNGPEVKAEALLYPLTTFLDQEFYSRDHYSSGYYLLSRHVMELARLNYTPDEEMWISPYSSPLEADLKNMPQTFIITAEFDPLRDEGEAYAQRLADAGVPVKATRYNGVMHGFVSFFEVMQSGKHGLNETASFLNNTFNDDGISEQYELTYYDHGDIKSSLQDELEAYTIGSYLVSKQALSMFPFNFGR</sequence>
<keyword evidence="4" id="KW-1185">Reference proteome</keyword>
<proteinExistence type="predicted"/>
<dbReference type="Pfam" id="PF07859">
    <property type="entry name" value="Abhydrolase_3"/>
    <property type="match status" value="1"/>
</dbReference>
<name>A0ABT0XFF3_9BACI</name>
<dbReference type="PANTHER" id="PTHR48081:SF8">
    <property type="entry name" value="ALPHA_BETA HYDROLASE FOLD-3 DOMAIN-CONTAINING PROTEIN-RELATED"/>
    <property type="match status" value="1"/>
</dbReference>
<dbReference type="InterPro" id="IPR013094">
    <property type="entry name" value="AB_hydrolase_3"/>
</dbReference>
<evidence type="ECO:0000256" key="1">
    <source>
        <dbReference type="ARBA" id="ARBA00022801"/>
    </source>
</evidence>
<evidence type="ECO:0000313" key="4">
    <source>
        <dbReference type="Proteomes" id="UP001203665"/>
    </source>
</evidence>